<dbReference type="Gene3D" id="3.30.540.10">
    <property type="entry name" value="Fructose-1,6-Bisphosphatase, subunit A, domain 1"/>
    <property type="match status" value="1"/>
</dbReference>
<comment type="cofactor">
    <cofactor evidence="1">
        <name>Mg(2+)</name>
        <dbReference type="ChEBI" id="CHEBI:18420"/>
    </cofactor>
</comment>
<gene>
    <name evidence="5" type="ORF">UFOPK3554_00800</name>
</gene>
<dbReference type="GO" id="GO:0007165">
    <property type="term" value="P:signal transduction"/>
    <property type="evidence" value="ECO:0007669"/>
    <property type="project" value="TreeGrafter"/>
</dbReference>
<dbReference type="GO" id="GO:0046872">
    <property type="term" value="F:metal ion binding"/>
    <property type="evidence" value="ECO:0007669"/>
    <property type="project" value="UniProtKB-KW"/>
</dbReference>
<dbReference type="PANTHER" id="PTHR20854">
    <property type="entry name" value="INOSITOL MONOPHOSPHATASE"/>
    <property type="match status" value="1"/>
</dbReference>
<keyword evidence="4" id="KW-0460">Magnesium</keyword>
<evidence type="ECO:0000256" key="4">
    <source>
        <dbReference type="ARBA" id="ARBA00022842"/>
    </source>
</evidence>
<keyword evidence="2" id="KW-0479">Metal-binding</keyword>
<dbReference type="SUPFAM" id="SSF56655">
    <property type="entry name" value="Carbohydrate phosphatase"/>
    <property type="match status" value="1"/>
</dbReference>
<keyword evidence="3" id="KW-0378">Hydrolase</keyword>
<reference evidence="5" key="1">
    <citation type="submission" date="2020-05" db="EMBL/GenBank/DDBJ databases">
        <authorList>
            <person name="Chiriac C."/>
            <person name="Salcher M."/>
            <person name="Ghai R."/>
            <person name="Kavagutti S V."/>
        </authorList>
    </citation>
    <scope>NUCLEOTIDE SEQUENCE</scope>
</reference>
<dbReference type="InterPro" id="IPR000760">
    <property type="entry name" value="Inositol_monophosphatase-like"/>
</dbReference>
<organism evidence="5">
    <name type="scientific">freshwater metagenome</name>
    <dbReference type="NCBI Taxonomy" id="449393"/>
    <lineage>
        <taxon>unclassified sequences</taxon>
        <taxon>metagenomes</taxon>
        <taxon>ecological metagenomes</taxon>
    </lineage>
</organism>
<dbReference type="GO" id="GO:0006020">
    <property type="term" value="P:inositol metabolic process"/>
    <property type="evidence" value="ECO:0007669"/>
    <property type="project" value="TreeGrafter"/>
</dbReference>
<dbReference type="PROSITE" id="PS00629">
    <property type="entry name" value="IMP_1"/>
    <property type="match status" value="1"/>
</dbReference>
<protein>
    <submittedName>
        <fullName evidence="5">Unannotated protein</fullName>
    </submittedName>
</protein>
<evidence type="ECO:0000256" key="1">
    <source>
        <dbReference type="ARBA" id="ARBA00001946"/>
    </source>
</evidence>
<dbReference type="PANTHER" id="PTHR20854:SF4">
    <property type="entry name" value="INOSITOL-1-MONOPHOSPHATASE-RELATED"/>
    <property type="match status" value="1"/>
</dbReference>
<accession>A0A6J7XX16</accession>
<dbReference type="FunFam" id="3.30.540.10:FF:000003">
    <property type="entry name" value="Inositol-1-monophosphatase"/>
    <property type="match status" value="1"/>
</dbReference>
<dbReference type="Pfam" id="PF00459">
    <property type="entry name" value="Inositol_P"/>
    <property type="match status" value="1"/>
</dbReference>
<sequence>MKDSAFSRESDLALALQLADAADDISMSRYQALDLVVTNKPDNTPVTDADRATEKALREILSIERPDDGLLGEEFGDASTDAQRYWVIDPIDGTKNFMRGVPSWSTLIALIERKNDGSEEIIIGVVSAPALFRRWHAGKGMGAFASLNSTNVKKIHVSGISKLEDASVTYSDFNAWGEMLPNFRHLVETCNRSRGFGDFWSHMLVAEGAAEIALEIGVALWDMAAISIIVTEAGGRFSSVSGIDGPGHGSGLSTNGVIHQEVLAALNKG</sequence>
<evidence type="ECO:0000256" key="3">
    <source>
        <dbReference type="ARBA" id="ARBA00022801"/>
    </source>
</evidence>
<dbReference type="GO" id="GO:0008934">
    <property type="term" value="F:inositol monophosphate 1-phosphatase activity"/>
    <property type="evidence" value="ECO:0007669"/>
    <property type="project" value="TreeGrafter"/>
</dbReference>
<dbReference type="EMBL" id="CAFBSG010000010">
    <property type="protein sequence ID" value="CAB5240367.1"/>
    <property type="molecule type" value="Genomic_DNA"/>
</dbReference>
<name>A0A6J7XX16_9ZZZZ</name>
<proteinExistence type="predicted"/>
<dbReference type="Gene3D" id="3.40.190.80">
    <property type="match status" value="1"/>
</dbReference>
<evidence type="ECO:0000313" key="5">
    <source>
        <dbReference type="EMBL" id="CAB5240367.1"/>
    </source>
</evidence>
<evidence type="ECO:0000256" key="2">
    <source>
        <dbReference type="ARBA" id="ARBA00022723"/>
    </source>
</evidence>
<dbReference type="AlphaFoldDB" id="A0A6J7XX16"/>
<dbReference type="InterPro" id="IPR020583">
    <property type="entry name" value="Inositol_monoP_metal-BS"/>
</dbReference>
<dbReference type="PRINTS" id="PR00377">
    <property type="entry name" value="IMPHPHTASES"/>
</dbReference>